<evidence type="ECO:0000313" key="3">
    <source>
        <dbReference type="Proteomes" id="UP000199365"/>
    </source>
</evidence>
<reference evidence="3" key="1">
    <citation type="submission" date="2016-10" db="EMBL/GenBank/DDBJ databases">
        <authorList>
            <person name="Varghese N."/>
            <person name="Submissions S."/>
        </authorList>
    </citation>
    <scope>NUCLEOTIDE SEQUENCE [LARGE SCALE GENOMIC DNA]</scope>
    <source>
        <strain evidence="3">DUS833</strain>
    </source>
</reference>
<dbReference type="EMBL" id="FNKX01000001">
    <property type="protein sequence ID" value="SDQ30937.1"/>
    <property type="molecule type" value="Genomic_DNA"/>
</dbReference>
<feature type="region of interest" description="Disordered" evidence="1">
    <location>
        <begin position="28"/>
        <end position="47"/>
    </location>
</feature>
<keyword evidence="3" id="KW-1185">Reference proteome</keyword>
<accession>A0A1H0ZU34</accession>
<evidence type="ECO:0000256" key="1">
    <source>
        <dbReference type="SAM" id="MobiDB-lite"/>
    </source>
</evidence>
<gene>
    <name evidence="2" type="ORF">SAMN05445850_0207</name>
</gene>
<dbReference type="AlphaFoldDB" id="A0A1H0ZU34"/>
<dbReference type="Proteomes" id="UP000199365">
    <property type="component" value="Unassembled WGS sequence"/>
</dbReference>
<evidence type="ECO:0000313" key="2">
    <source>
        <dbReference type="EMBL" id="SDQ30937.1"/>
    </source>
</evidence>
<sequence length="47" mass="5003">MAADELRRMGCGEQSACRIQPARARAVPLRHGARSQPAFPNGLQIGG</sequence>
<proteinExistence type="predicted"/>
<organism evidence="2 3">
    <name type="scientific">Paraburkholderia tuberum</name>
    <dbReference type="NCBI Taxonomy" id="157910"/>
    <lineage>
        <taxon>Bacteria</taxon>
        <taxon>Pseudomonadati</taxon>
        <taxon>Pseudomonadota</taxon>
        <taxon>Betaproteobacteria</taxon>
        <taxon>Burkholderiales</taxon>
        <taxon>Burkholderiaceae</taxon>
        <taxon>Paraburkholderia</taxon>
    </lineage>
</organism>
<name>A0A1H0ZU34_9BURK</name>
<protein>
    <submittedName>
        <fullName evidence="2">Uncharacterized protein</fullName>
    </submittedName>
</protein>